<dbReference type="InterPro" id="IPR016024">
    <property type="entry name" value="ARM-type_fold"/>
</dbReference>
<keyword evidence="5" id="KW-0653">Protein transport</keyword>
<accession>A0A6J1RFX1</accession>
<protein>
    <submittedName>
        <fullName evidence="8 9">Importin subunit beta-like</fullName>
    </submittedName>
</protein>
<dbReference type="GeneID" id="112468328"/>
<sequence length="431" mass="49296">MWISAGRDENFRIREQTFNIPSRRVAGTVTYHAVNERVSDPPLAMQMDPTTLQLIQVLERTVSSDKNELVAAQTFLQQAAETNLHEFVQRLSAVLVTVGASPVARMAAGLQLKNQLTSKDPDMKFQYQQRWLTIPVETREYIKKNILGALGTENNRPSSAAQCVAYVAVAELAVGQWSELIPLLVNNVVNATSTEMMKEATLETIGYIWQEIIYDIYSTSQHVRLAALKVLYNSMELFKGNFEIETERNFFMEVVFKDTQSTNTEIRVAALQCLVKIMSLSRDTVASRAEFFLYMEPYMSPALFPITIEAMKSDIDEVALQGIKFWLNVYEPVFISPEGGRPSRKVYVKPLPPDGDDFQYLIRVLMKKLNITPRRQEEFEDDGSLSNIRPIRNIDQEDKKALEIISSFRICNRRHNADNQRCYLKNDSYFS</sequence>
<evidence type="ECO:0000313" key="8">
    <source>
        <dbReference type="RefSeq" id="XP_024877159.1"/>
    </source>
</evidence>
<evidence type="ECO:0000256" key="4">
    <source>
        <dbReference type="ARBA" id="ARBA00022737"/>
    </source>
</evidence>
<dbReference type="OrthoDB" id="10263328at2759"/>
<dbReference type="GO" id="GO:0006606">
    <property type="term" value="P:protein import into nucleus"/>
    <property type="evidence" value="ECO:0007669"/>
    <property type="project" value="InterPro"/>
</dbReference>
<dbReference type="GO" id="GO:0005737">
    <property type="term" value="C:cytoplasm"/>
    <property type="evidence" value="ECO:0007669"/>
    <property type="project" value="UniProtKB-SubCell"/>
</dbReference>
<evidence type="ECO:0000256" key="1">
    <source>
        <dbReference type="ARBA" id="ARBA00004496"/>
    </source>
</evidence>
<evidence type="ECO:0000256" key="5">
    <source>
        <dbReference type="ARBA" id="ARBA00022927"/>
    </source>
</evidence>
<dbReference type="SUPFAM" id="SSF48371">
    <property type="entry name" value="ARM repeat"/>
    <property type="match status" value="1"/>
</dbReference>
<dbReference type="RefSeq" id="XP_024877159.1">
    <property type="nucleotide sequence ID" value="XM_025021391.1"/>
</dbReference>
<reference evidence="8 9" key="1">
    <citation type="submission" date="2025-04" db="UniProtKB">
        <authorList>
            <consortium name="RefSeq"/>
        </authorList>
    </citation>
    <scope>IDENTIFICATION</scope>
    <source>
        <tissue evidence="8 9">Whole body</tissue>
    </source>
</reference>
<feature type="domain" description="Importin N-terminal" evidence="6">
    <location>
        <begin position="72"/>
        <end position="152"/>
    </location>
</feature>
<dbReference type="PROSITE" id="PS50166">
    <property type="entry name" value="IMPORTIN_B_NT"/>
    <property type="match status" value="1"/>
</dbReference>
<evidence type="ECO:0000313" key="7">
    <source>
        <dbReference type="Proteomes" id="UP000504618"/>
    </source>
</evidence>
<dbReference type="InterPro" id="IPR001494">
    <property type="entry name" value="Importin-beta_N"/>
</dbReference>
<proteinExistence type="predicted"/>
<dbReference type="SMART" id="SM00913">
    <property type="entry name" value="IBN_N"/>
    <property type="match status" value="1"/>
</dbReference>
<dbReference type="AlphaFoldDB" id="A0A6J1RFX1"/>
<comment type="subcellular location">
    <subcellularLocation>
        <location evidence="1">Cytoplasm</location>
    </subcellularLocation>
</comment>
<dbReference type="GO" id="GO:0031267">
    <property type="term" value="F:small GTPase binding"/>
    <property type="evidence" value="ECO:0007669"/>
    <property type="project" value="InterPro"/>
</dbReference>
<dbReference type="InterPro" id="IPR040122">
    <property type="entry name" value="Importin_beta"/>
</dbReference>
<keyword evidence="3" id="KW-0963">Cytoplasm</keyword>
<dbReference type="InterPro" id="IPR011989">
    <property type="entry name" value="ARM-like"/>
</dbReference>
<dbReference type="Gene3D" id="1.25.10.10">
    <property type="entry name" value="Leucine-rich Repeat Variant"/>
    <property type="match status" value="1"/>
</dbReference>
<keyword evidence="7" id="KW-1185">Reference proteome</keyword>
<dbReference type="Pfam" id="PF03810">
    <property type="entry name" value="IBN_N"/>
    <property type="match status" value="1"/>
</dbReference>
<dbReference type="RefSeq" id="XP_024893223.1">
    <property type="nucleotide sequence ID" value="XM_025037455.1"/>
</dbReference>
<name>A0A6J1RFX1_9HYME</name>
<dbReference type="Proteomes" id="UP000504618">
    <property type="component" value="Unplaced"/>
</dbReference>
<evidence type="ECO:0000256" key="2">
    <source>
        <dbReference type="ARBA" id="ARBA00022448"/>
    </source>
</evidence>
<dbReference type="PANTHER" id="PTHR10527">
    <property type="entry name" value="IMPORTIN BETA"/>
    <property type="match status" value="1"/>
</dbReference>
<organism evidence="7 9">
    <name type="scientific">Temnothorax curvispinosus</name>
    <dbReference type="NCBI Taxonomy" id="300111"/>
    <lineage>
        <taxon>Eukaryota</taxon>
        <taxon>Metazoa</taxon>
        <taxon>Ecdysozoa</taxon>
        <taxon>Arthropoda</taxon>
        <taxon>Hexapoda</taxon>
        <taxon>Insecta</taxon>
        <taxon>Pterygota</taxon>
        <taxon>Neoptera</taxon>
        <taxon>Endopterygota</taxon>
        <taxon>Hymenoptera</taxon>
        <taxon>Apocrita</taxon>
        <taxon>Aculeata</taxon>
        <taxon>Formicoidea</taxon>
        <taxon>Formicidae</taxon>
        <taxon>Myrmicinae</taxon>
        <taxon>Temnothorax</taxon>
    </lineage>
</organism>
<evidence type="ECO:0000313" key="9">
    <source>
        <dbReference type="RefSeq" id="XP_024893223.1"/>
    </source>
</evidence>
<evidence type="ECO:0000259" key="6">
    <source>
        <dbReference type="PROSITE" id="PS50166"/>
    </source>
</evidence>
<keyword evidence="2" id="KW-0813">Transport</keyword>
<keyword evidence="4" id="KW-0677">Repeat</keyword>
<gene>
    <name evidence="9" type="primary">LOC112468328</name>
    <name evidence="8" type="synonym">LOC112458016</name>
</gene>
<evidence type="ECO:0000256" key="3">
    <source>
        <dbReference type="ARBA" id="ARBA00022490"/>
    </source>
</evidence>